<keyword evidence="1 3" id="KW-0805">Transcription regulation</keyword>
<proteinExistence type="inferred from homology"/>
<dbReference type="InterPro" id="IPR007448">
    <property type="entry name" value="Sigma70_reg_Rsd_AlgQ"/>
</dbReference>
<comment type="caution">
    <text evidence="4">The sequence shown here is derived from an EMBL/GenBank/DDBJ whole genome shotgun (WGS) entry which is preliminary data.</text>
</comment>
<gene>
    <name evidence="4" type="ORF">L8R85_10155</name>
</gene>
<sequence>MVMLNKFKQIQEQWGGSNEVIDHWLETRQSLIVEYCKLAALQPSSSKATAITELPSPEELQKFSQHLVDYISEGHFKIYDMVMDKWQSTGFKATDEINQSYGHIVLTTDPLLNFTDKYAAIEASDTLESFDSELSLVGEILEARFAVEDQLIQQIADSLAVPPGA</sequence>
<evidence type="ECO:0000256" key="2">
    <source>
        <dbReference type="ARBA" id="ARBA00023163"/>
    </source>
</evidence>
<name>A0A0P6ZJ72_VIBSP</name>
<dbReference type="PIRSF" id="PIRSF016548">
    <property type="entry name" value="Rsd_AlgQ"/>
    <property type="match status" value="1"/>
</dbReference>
<dbReference type="EMBL" id="JAKMYX010000031">
    <property type="protein sequence ID" value="MDH5921383.1"/>
    <property type="molecule type" value="Genomic_DNA"/>
</dbReference>
<dbReference type="Proteomes" id="UP001159663">
    <property type="component" value="Unassembled WGS sequence"/>
</dbReference>
<evidence type="ECO:0000256" key="3">
    <source>
        <dbReference type="RuleBase" id="RU004409"/>
    </source>
</evidence>
<dbReference type="Gene3D" id="1.20.120.1370">
    <property type="entry name" value="Regulator of RNA polymerase sigma(70) subunit, domain 4"/>
    <property type="match status" value="1"/>
</dbReference>
<protein>
    <submittedName>
        <fullName evidence="4">Rsd/AlgQ family anti-sigma factor</fullName>
    </submittedName>
</protein>
<keyword evidence="2 3" id="KW-0804">Transcription</keyword>
<dbReference type="GO" id="GO:0006355">
    <property type="term" value="P:regulation of DNA-templated transcription"/>
    <property type="evidence" value="ECO:0007669"/>
    <property type="project" value="InterPro"/>
</dbReference>
<evidence type="ECO:0000313" key="4">
    <source>
        <dbReference type="EMBL" id="MDH5921383.1"/>
    </source>
</evidence>
<accession>A0A0P6ZJ72</accession>
<dbReference type="InterPro" id="IPR038309">
    <property type="entry name" value="Rsd/AlgQ_sf"/>
</dbReference>
<evidence type="ECO:0000313" key="5">
    <source>
        <dbReference type="Proteomes" id="UP001159663"/>
    </source>
</evidence>
<dbReference type="Pfam" id="PF04353">
    <property type="entry name" value="Rsd_AlgQ"/>
    <property type="match status" value="1"/>
</dbReference>
<dbReference type="NCBIfam" id="NF008723">
    <property type="entry name" value="PRK11718.1"/>
    <property type="match status" value="1"/>
</dbReference>
<organism evidence="4 5">
    <name type="scientific">Vibrio splendidus</name>
    <dbReference type="NCBI Taxonomy" id="29497"/>
    <lineage>
        <taxon>Bacteria</taxon>
        <taxon>Pseudomonadati</taxon>
        <taxon>Pseudomonadota</taxon>
        <taxon>Gammaproteobacteria</taxon>
        <taxon>Vibrionales</taxon>
        <taxon>Vibrionaceae</taxon>
        <taxon>Vibrio</taxon>
    </lineage>
</organism>
<evidence type="ECO:0000256" key="1">
    <source>
        <dbReference type="ARBA" id="ARBA00023015"/>
    </source>
</evidence>
<reference evidence="4" key="1">
    <citation type="submission" date="2022-01" db="EMBL/GenBank/DDBJ databases">
        <title>Vibrio aestuarianus Clade A and Clade B isolates are associated with Pacific oyster (Crassostrea gigas) disease outbreaks across Ireland.</title>
        <authorList>
            <person name="Coyle N."/>
            <person name="O'Toole C."/>
            <person name="Thomas J.C.L."/>
            <person name="Ryder D."/>
            <person name="Cheslett D."/>
            <person name="Feist S."/>
            <person name="Bean T."/>
            <person name="Joseph A."/>
            <person name="Waina A."/>
            <person name="Feil E."/>
            <person name="Verner-Jeffreys D.W."/>
        </authorList>
    </citation>
    <scope>NUCLEOTIDE SEQUENCE</scope>
    <source>
        <strain evidence="4">S/17/14 A</strain>
    </source>
</reference>
<dbReference type="AlphaFoldDB" id="A0A0P6ZJ72"/>
<dbReference type="RefSeq" id="WP_017083833.1">
    <property type="nucleotide sequence ID" value="NZ_AP025508.1"/>
</dbReference>
<comment type="similarity">
    <text evidence="3">Belongs to the Rsd/AlgQ family.</text>
</comment>